<feature type="region of interest" description="Disordered" evidence="1">
    <location>
        <begin position="159"/>
        <end position="181"/>
    </location>
</feature>
<evidence type="ECO:0000313" key="3">
    <source>
        <dbReference type="Proteomes" id="UP000594220"/>
    </source>
</evidence>
<dbReference type="AlphaFoldDB" id="A0A7M4FU63"/>
<dbReference type="PANTHER" id="PTHR12155:SF43">
    <property type="entry name" value="SCHLAFEN FAMILY MEMBER 13"/>
    <property type="match status" value="1"/>
</dbReference>
<feature type="compositionally biased region" description="Basic and acidic residues" evidence="1">
    <location>
        <begin position="159"/>
        <end position="172"/>
    </location>
</feature>
<dbReference type="GO" id="GO:0051607">
    <property type="term" value="P:defense response to virus"/>
    <property type="evidence" value="ECO:0007669"/>
    <property type="project" value="TreeGrafter"/>
</dbReference>
<dbReference type="GeneTree" id="ENSGT00410000025651"/>
<evidence type="ECO:0000256" key="1">
    <source>
        <dbReference type="SAM" id="MobiDB-lite"/>
    </source>
</evidence>
<sequence>MTQKEKPLLIYDTDYPDVVVDVGKVTLGEKRKKMAGDHIRAQNSVLIPAACALLNSGGGVITLEIENEDYNYKNYGIGLDMETSFRNHVINSPDLTKYFNDIQQNSKFLILKSQSREKLSSAPALLKQHICSLNSGLCQKSLTSVASLKPDEAFEFLEERKADSRQRYEEKTGPTAKRAKR</sequence>
<proteinExistence type="predicted"/>
<reference evidence="2" key="2">
    <citation type="submission" date="2025-09" db="UniProtKB">
        <authorList>
            <consortium name="Ensembl"/>
        </authorList>
    </citation>
    <scope>IDENTIFICATION</scope>
</reference>
<keyword evidence="3" id="KW-1185">Reference proteome</keyword>
<protein>
    <submittedName>
        <fullName evidence="2">Uncharacterized protein</fullName>
    </submittedName>
</protein>
<dbReference type="PANTHER" id="PTHR12155">
    <property type="entry name" value="SCHLAFEN"/>
    <property type="match status" value="1"/>
</dbReference>
<organism evidence="2 3">
    <name type="scientific">Crocodylus porosus</name>
    <name type="common">Saltwater crocodile</name>
    <name type="synonym">Estuarine crocodile</name>
    <dbReference type="NCBI Taxonomy" id="8502"/>
    <lineage>
        <taxon>Eukaryota</taxon>
        <taxon>Metazoa</taxon>
        <taxon>Chordata</taxon>
        <taxon>Craniata</taxon>
        <taxon>Vertebrata</taxon>
        <taxon>Euteleostomi</taxon>
        <taxon>Archelosauria</taxon>
        <taxon>Archosauria</taxon>
        <taxon>Crocodylia</taxon>
        <taxon>Longirostres</taxon>
        <taxon>Crocodylidae</taxon>
        <taxon>Crocodylus</taxon>
    </lineage>
</organism>
<dbReference type="GO" id="GO:0000049">
    <property type="term" value="F:tRNA binding"/>
    <property type="evidence" value="ECO:0007669"/>
    <property type="project" value="TreeGrafter"/>
</dbReference>
<dbReference type="Proteomes" id="UP000594220">
    <property type="component" value="Unplaced"/>
</dbReference>
<name>A0A7M4FU63_CROPO</name>
<accession>A0A7M4FU63</accession>
<evidence type="ECO:0000313" key="2">
    <source>
        <dbReference type="Ensembl" id="ENSCPRP00005007778.1"/>
    </source>
</evidence>
<dbReference type="InterPro" id="IPR029684">
    <property type="entry name" value="Schlafen"/>
</dbReference>
<reference evidence="2" key="1">
    <citation type="submission" date="2025-08" db="UniProtKB">
        <authorList>
            <consortium name="Ensembl"/>
        </authorList>
    </citation>
    <scope>IDENTIFICATION</scope>
</reference>
<dbReference type="Ensembl" id="ENSCPRT00005009142.1">
    <property type="protein sequence ID" value="ENSCPRP00005007778.1"/>
    <property type="gene ID" value="ENSCPRG00005005537.1"/>
</dbReference>